<feature type="compositionally biased region" description="Low complexity" evidence="1">
    <location>
        <begin position="33"/>
        <end position="46"/>
    </location>
</feature>
<organism evidence="2 3">
    <name type="scientific">Roseovarius gahaiensis</name>
    <dbReference type="NCBI Taxonomy" id="2716691"/>
    <lineage>
        <taxon>Bacteria</taxon>
        <taxon>Pseudomonadati</taxon>
        <taxon>Pseudomonadota</taxon>
        <taxon>Alphaproteobacteria</taxon>
        <taxon>Rhodobacterales</taxon>
        <taxon>Roseobacteraceae</taxon>
        <taxon>Roseovarius</taxon>
    </lineage>
</organism>
<dbReference type="Proteomes" id="UP000639775">
    <property type="component" value="Unassembled WGS sequence"/>
</dbReference>
<gene>
    <name evidence="2" type="ORF">HAT86_12035</name>
</gene>
<comment type="caution">
    <text evidence="2">The sequence shown here is derived from an EMBL/GenBank/DDBJ whole genome shotgun (WGS) entry which is preliminary data.</text>
</comment>
<keyword evidence="3" id="KW-1185">Reference proteome</keyword>
<accession>A0A967EGX7</accession>
<name>A0A967EGX7_9RHOB</name>
<evidence type="ECO:0000256" key="1">
    <source>
        <dbReference type="SAM" id="MobiDB-lite"/>
    </source>
</evidence>
<protein>
    <submittedName>
        <fullName evidence="2">Uncharacterized protein</fullName>
    </submittedName>
</protein>
<evidence type="ECO:0000313" key="3">
    <source>
        <dbReference type="Proteomes" id="UP000639775"/>
    </source>
</evidence>
<reference evidence="2" key="1">
    <citation type="submission" date="2020-03" db="EMBL/GenBank/DDBJ databases">
        <title>Roseovarius gahaiensis sp. nov., isolated from Gahai Saline Lake, China.</title>
        <authorList>
            <person name="Sun X."/>
        </authorList>
    </citation>
    <scope>NUCLEOTIDE SEQUENCE</scope>
    <source>
        <strain evidence="2">GH877</strain>
    </source>
</reference>
<evidence type="ECO:0000313" key="2">
    <source>
        <dbReference type="EMBL" id="NHQ75185.1"/>
    </source>
</evidence>
<proteinExistence type="predicted"/>
<dbReference type="AlphaFoldDB" id="A0A967EGX7"/>
<dbReference type="RefSeq" id="WP_167197894.1">
    <property type="nucleotide sequence ID" value="NZ_JAAORB010000027.1"/>
</dbReference>
<sequence length="46" mass="4650">MTAAQGKLTEAEKAHALEWVGHGGESTSVTPDEAAQARGEAGEAAQ</sequence>
<dbReference type="EMBL" id="JAAORB010000027">
    <property type="protein sequence ID" value="NHQ75185.1"/>
    <property type="molecule type" value="Genomic_DNA"/>
</dbReference>
<feature type="region of interest" description="Disordered" evidence="1">
    <location>
        <begin position="1"/>
        <end position="46"/>
    </location>
</feature>